<feature type="active site" description="Tele-phosphohistidine intermediate" evidence="2">
    <location>
        <position position="13"/>
    </location>
</feature>
<dbReference type="InterPro" id="IPR013078">
    <property type="entry name" value="His_Pase_superF_clade-1"/>
</dbReference>
<keyword evidence="1" id="KW-0378">Hydrolase</keyword>
<dbReference type="InterPro" id="IPR051695">
    <property type="entry name" value="Phosphoglycerate_Mutase"/>
</dbReference>
<dbReference type="GO" id="GO:0043456">
    <property type="term" value="P:regulation of pentose-phosphate shunt"/>
    <property type="evidence" value="ECO:0007669"/>
    <property type="project" value="TreeGrafter"/>
</dbReference>
<dbReference type="PANTHER" id="PTHR46517">
    <property type="entry name" value="FRUCTOSE-2,6-BISPHOSPHATASE TIGAR"/>
    <property type="match status" value="1"/>
</dbReference>
<accession>A0A1M7L6W5</accession>
<name>A0A1M7L6W5_9HYPH</name>
<feature type="binding site" evidence="3">
    <location>
        <begin position="12"/>
        <end position="19"/>
    </location>
    <ligand>
        <name>substrate</name>
    </ligand>
</feature>
<evidence type="ECO:0000256" key="2">
    <source>
        <dbReference type="PIRSR" id="PIRSR613078-1"/>
    </source>
</evidence>
<dbReference type="Pfam" id="PF00300">
    <property type="entry name" value="His_Phos_1"/>
    <property type="match status" value="1"/>
</dbReference>
<organism evidence="4 5">
    <name type="scientific">Roseibium suaedae</name>
    <dbReference type="NCBI Taxonomy" id="735517"/>
    <lineage>
        <taxon>Bacteria</taxon>
        <taxon>Pseudomonadati</taxon>
        <taxon>Pseudomonadota</taxon>
        <taxon>Alphaproteobacteria</taxon>
        <taxon>Hyphomicrobiales</taxon>
        <taxon>Stappiaceae</taxon>
        <taxon>Roseibium</taxon>
    </lineage>
</organism>
<dbReference type="InterPro" id="IPR029033">
    <property type="entry name" value="His_PPase_superfam"/>
</dbReference>
<dbReference type="Proteomes" id="UP000186002">
    <property type="component" value="Unassembled WGS sequence"/>
</dbReference>
<evidence type="ECO:0000313" key="5">
    <source>
        <dbReference type="Proteomes" id="UP000186002"/>
    </source>
</evidence>
<dbReference type="GO" id="GO:0045820">
    <property type="term" value="P:negative regulation of glycolytic process"/>
    <property type="evidence" value="ECO:0007669"/>
    <property type="project" value="TreeGrafter"/>
</dbReference>
<dbReference type="Gene3D" id="3.40.50.1240">
    <property type="entry name" value="Phosphoglycerate mutase-like"/>
    <property type="match status" value="1"/>
</dbReference>
<sequence length="185" mass="20069">MILPHIPFVLIRHGQTDANRDNLIAGRTEAQLTEEGRRAAAAMANNSYGQPVMVFTSPQQRARETALLAFPDQTAVVVKDLRERDWGVHEGRPVSELPPRFSTPEGGEAWETLLQRMGSAICECMDLAGSRLPVIVAHSGTVRAARALTGQDATGPSAPNTTPLLYTPASGTWREQPLLAEGMMK</sequence>
<dbReference type="EMBL" id="FRBW01000003">
    <property type="protein sequence ID" value="SHM73873.1"/>
    <property type="molecule type" value="Genomic_DNA"/>
</dbReference>
<dbReference type="RefSeq" id="WP_073014218.1">
    <property type="nucleotide sequence ID" value="NZ_FRBW01000003.1"/>
</dbReference>
<evidence type="ECO:0000313" key="4">
    <source>
        <dbReference type="EMBL" id="SHM73873.1"/>
    </source>
</evidence>
<dbReference type="GO" id="GO:0005829">
    <property type="term" value="C:cytosol"/>
    <property type="evidence" value="ECO:0007669"/>
    <property type="project" value="TreeGrafter"/>
</dbReference>
<reference evidence="4 5" key="1">
    <citation type="submission" date="2016-11" db="EMBL/GenBank/DDBJ databases">
        <authorList>
            <person name="Jaros S."/>
            <person name="Januszkiewicz K."/>
            <person name="Wedrychowicz H."/>
        </authorList>
    </citation>
    <scope>NUCLEOTIDE SEQUENCE [LARGE SCALE GENOMIC DNA]</scope>
    <source>
        <strain evidence="4 5">DSM 22153</strain>
    </source>
</reference>
<protein>
    <submittedName>
        <fullName evidence="4">Probable phosphoglycerate mutase</fullName>
    </submittedName>
</protein>
<gene>
    <name evidence="4" type="ORF">SAMN05444272_3102</name>
</gene>
<dbReference type="GO" id="GO:0004331">
    <property type="term" value="F:fructose-2,6-bisphosphate 2-phosphatase activity"/>
    <property type="evidence" value="ECO:0007669"/>
    <property type="project" value="TreeGrafter"/>
</dbReference>
<dbReference type="PANTHER" id="PTHR46517:SF1">
    <property type="entry name" value="FRUCTOSE-2,6-BISPHOSPHATASE TIGAR"/>
    <property type="match status" value="1"/>
</dbReference>
<dbReference type="AlphaFoldDB" id="A0A1M7L6W5"/>
<dbReference type="SMART" id="SM00855">
    <property type="entry name" value="PGAM"/>
    <property type="match status" value="1"/>
</dbReference>
<dbReference type="PROSITE" id="PS00175">
    <property type="entry name" value="PG_MUTASE"/>
    <property type="match status" value="1"/>
</dbReference>
<dbReference type="STRING" id="735517.SAMN05444272_3102"/>
<keyword evidence="5" id="KW-1185">Reference proteome</keyword>
<proteinExistence type="predicted"/>
<dbReference type="CDD" id="cd07067">
    <property type="entry name" value="HP_PGM_like"/>
    <property type="match status" value="1"/>
</dbReference>
<evidence type="ECO:0000256" key="1">
    <source>
        <dbReference type="ARBA" id="ARBA00022801"/>
    </source>
</evidence>
<feature type="active site" description="Proton donor/acceptor" evidence="2">
    <location>
        <position position="83"/>
    </location>
</feature>
<evidence type="ECO:0000256" key="3">
    <source>
        <dbReference type="PIRSR" id="PIRSR613078-2"/>
    </source>
</evidence>
<feature type="binding site" evidence="3">
    <location>
        <position position="61"/>
    </location>
    <ligand>
        <name>substrate</name>
    </ligand>
</feature>
<dbReference type="InterPro" id="IPR001345">
    <property type="entry name" value="PG/BPGM_mutase_AS"/>
</dbReference>
<dbReference type="SUPFAM" id="SSF53254">
    <property type="entry name" value="Phosphoglycerate mutase-like"/>
    <property type="match status" value="1"/>
</dbReference>
<dbReference type="OrthoDB" id="9781415at2"/>